<comment type="caution">
    <text evidence="2">The sequence shown here is derived from an EMBL/GenBank/DDBJ whole genome shotgun (WGS) entry which is preliminary data.</text>
</comment>
<gene>
    <name evidence="2" type="ORF">JXQ802_LOCUS42498</name>
    <name evidence="1" type="ORF">PYM288_LOCUS27522</name>
</gene>
<evidence type="ECO:0000313" key="3">
    <source>
        <dbReference type="Proteomes" id="UP000663870"/>
    </source>
</evidence>
<dbReference type="AlphaFoldDB" id="A0A815VU18"/>
<dbReference type="Proteomes" id="UP000663870">
    <property type="component" value="Unassembled WGS sequence"/>
</dbReference>
<dbReference type="EMBL" id="CAJNOH010001827">
    <property type="protein sequence ID" value="CAF1253869.1"/>
    <property type="molecule type" value="Genomic_DNA"/>
</dbReference>
<sequence>MNFSNSSNSITHSANETYVKLGSVNDISLSMSSYDSNKSPQDRWRSRVLNRSLIAKGTKAVNSLSSVKEFFDNARIVQQLLYTSVANLERVPTSIPHEDLCYGAWLDFNLCIMHTEII</sequence>
<evidence type="ECO:0000313" key="1">
    <source>
        <dbReference type="EMBL" id="CAF1253869.1"/>
    </source>
</evidence>
<evidence type="ECO:0000313" key="2">
    <source>
        <dbReference type="EMBL" id="CAF1534709.1"/>
    </source>
</evidence>
<protein>
    <submittedName>
        <fullName evidence="2">Uncharacterized protein</fullName>
    </submittedName>
</protein>
<dbReference type="Proteomes" id="UP000663854">
    <property type="component" value="Unassembled WGS sequence"/>
</dbReference>
<keyword evidence="3" id="KW-1185">Reference proteome</keyword>
<dbReference type="EMBL" id="CAJNOL010002878">
    <property type="protein sequence ID" value="CAF1534709.1"/>
    <property type="molecule type" value="Genomic_DNA"/>
</dbReference>
<reference evidence="2" key="1">
    <citation type="submission" date="2021-02" db="EMBL/GenBank/DDBJ databases">
        <authorList>
            <person name="Nowell W R."/>
        </authorList>
    </citation>
    <scope>NUCLEOTIDE SEQUENCE</scope>
</reference>
<accession>A0A815VU18</accession>
<name>A0A815VU18_9BILA</name>
<proteinExistence type="predicted"/>
<organism evidence="2 3">
    <name type="scientific">Rotaria sordida</name>
    <dbReference type="NCBI Taxonomy" id="392033"/>
    <lineage>
        <taxon>Eukaryota</taxon>
        <taxon>Metazoa</taxon>
        <taxon>Spiralia</taxon>
        <taxon>Gnathifera</taxon>
        <taxon>Rotifera</taxon>
        <taxon>Eurotatoria</taxon>
        <taxon>Bdelloidea</taxon>
        <taxon>Philodinida</taxon>
        <taxon>Philodinidae</taxon>
        <taxon>Rotaria</taxon>
    </lineage>
</organism>